<dbReference type="AlphaFoldDB" id="A0A0U1QYC0"/>
<organism evidence="1 2">
    <name type="scientific">Yersinia pseudotuberculosis serotype O:1b (strain IP 31758)</name>
    <dbReference type="NCBI Taxonomy" id="349747"/>
    <lineage>
        <taxon>Bacteria</taxon>
        <taxon>Pseudomonadati</taxon>
        <taxon>Pseudomonadota</taxon>
        <taxon>Gammaproteobacteria</taxon>
        <taxon>Enterobacterales</taxon>
        <taxon>Yersiniaceae</taxon>
        <taxon>Yersinia</taxon>
    </lineage>
</organism>
<evidence type="ECO:0000313" key="1">
    <source>
        <dbReference type="EMBL" id="ABS47704.1"/>
    </source>
</evidence>
<dbReference type="Proteomes" id="UP000002412">
    <property type="component" value="Chromosome"/>
</dbReference>
<reference evidence="1 2" key="1">
    <citation type="journal article" date="2007" name="PLoS Genet.">
        <title>The complete genome sequence of Yersinia pseudotuberculosis IP31758, the causative agent of Far East scarlet-like fever.</title>
        <authorList>
            <person name="Eppinger M."/>
            <person name="Rosovitz M.J."/>
            <person name="Fricke W.F."/>
            <person name="Rasko D.A."/>
            <person name="Kokorina G."/>
            <person name="Fayolle C."/>
            <person name="Lindler L.E."/>
            <person name="Carniel E."/>
            <person name="Ravel J."/>
        </authorList>
    </citation>
    <scope>NUCLEOTIDE SEQUENCE [LARGE SCALE GENOMIC DNA]</scope>
    <source>
        <strain evidence="1 2">IP 31758</strain>
    </source>
</reference>
<proteinExistence type="predicted"/>
<accession>A0A0U1QYC0</accession>
<dbReference type="EMBL" id="CP000720">
    <property type="protein sequence ID" value="ABS47704.1"/>
    <property type="molecule type" value="Genomic_DNA"/>
</dbReference>
<dbReference type="KEGG" id="ypi:YpsIP31758_2415"/>
<protein>
    <submittedName>
        <fullName evidence="1">Uncharacterized protein</fullName>
    </submittedName>
</protein>
<gene>
    <name evidence="1" type="ordered locus">YpsIP31758_2415</name>
</gene>
<evidence type="ECO:0000313" key="2">
    <source>
        <dbReference type="Proteomes" id="UP000002412"/>
    </source>
</evidence>
<name>A0A0U1QYC0_YERP3</name>
<sequence length="62" mass="7103">MIGHFMCRKSLNQPFYDGHMNDNHMNDSHGVDTGSALSTALASFPLSRLYPSYFTLPVRWLR</sequence>
<dbReference type="HOGENOM" id="CLU_195425_0_0_6"/>